<dbReference type="NCBIfam" id="NF002485">
    <property type="entry name" value="PRK01749.1"/>
    <property type="match status" value="1"/>
</dbReference>
<dbReference type="Proteomes" id="UP000294702">
    <property type="component" value="Unassembled WGS sequence"/>
</dbReference>
<evidence type="ECO:0000256" key="12">
    <source>
        <dbReference type="ARBA" id="ARBA00023186"/>
    </source>
</evidence>
<dbReference type="EMBL" id="SMFT01000002">
    <property type="protein sequence ID" value="TCJ98602.1"/>
    <property type="molecule type" value="Genomic_DNA"/>
</dbReference>
<keyword evidence="11 14" id="KW-1015">Disulfide bond</keyword>
<comment type="function">
    <text evidence="14">Required for disulfide bond formation in some periplasmic proteins. Acts by oxidizing the DsbA protein.</text>
</comment>
<dbReference type="Gene3D" id="1.20.1550.10">
    <property type="entry name" value="DsbB-like"/>
    <property type="match status" value="1"/>
</dbReference>
<keyword evidence="12 14" id="KW-0143">Chaperone</keyword>
<evidence type="ECO:0000256" key="3">
    <source>
        <dbReference type="ARBA" id="ARBA00022448"/>
    </source>
</evidence>
<dbReference type="GO" id="GO:0009055">
    <property type="term" value="F:electron transfer activity"/>
    <property type="evidence" value="ECO:0007669"/>
    <property type="project" value="UniProtKB-UniRule"/>
</dbReference>
<dbReference type="AlphaFoldDB" id="A0A4R1FXS3"/>
<evidence type="ECO:0000256" key="13">
    <source>
        <dbReference type="ARBA" id="ARBA00023284"/>
    </source>
</evidence>
<dbReference type="HAMAP" id="MF_00286">
    <property type="entry name" value="DsbB"/>
    <property type="match status" value="1"/>
</dbReference>
<protein>
    <recommendedName>
        <fullName evidence="14">Disulfide bond formation protein B</fullName>
    </recommendedName>
    <alternativeName>
        <fullName evidence="14">Disulfide oxidoreductase</fullName>
    </alternativeName>
</protein>
<dbReference type="GO" id="GO:0006457">
    <property type="term" value="P:protein folding"/>
    <property type="evidence" value="ECO:0007669"/>
    <property type="project" value="InterPro"/>
</dbReference>
<feature type="disulfide bond" description="Redox-active" evidence="14">
    <location>
        <begin position="41"/>
        <end position="44"/>
    </location>
</feature>
<evidence type="ECO:0000313" key="16">
    <source>
        <dbReference type="EMBL" id="TCJ98602.1"/>
    </source>
</evidence>
<dbReference type="GO" id="GO:0015035">
    <property type="term" value="F:protein-disulfide reductase activity"/>
    <property type="evidence" value="ECO:0007669"/>
    <property type="project" value="UniProtKB-UniRule"/>
</dbReference>
<feature type="topological domain" description="Cytoplasmic" evidence="14">
    <location>
        <begin position="165"/>
        <end position="177"/>
    </location>
</feature>
<keyword evidence="8 14" id="KW-1133">Transmembrane helix</keyword>
<keyword evidence="17" id="KW-1185">Reference proteome</keyword>
<gene>
    <name evidence="14" type="primary">dsbB</name>
    <name evidence="16" type="ORF">EV694_1015</name>
</gene>
<accession>A0A4R1FXS3</accession>
<keyword evidence="4 14" id="KW-1003">Cell membrane</keyword>
<comment type="similarity">
    <text evidence="2 14">Belongs to the DsbB family.</text>
</comment>
<feature type="topological domain" description="Periplasmic" evidence="14">
    <location>
        <begin position="91"/>
        <end position="145"/>
    </location>
</feature>
<evidence type="ECO:0000256" key="14">
    <source>
        <dbReference type="HAMAP-Rule" id="MF_00286"/>
    </source>
</evidence>
<dbReference type="GO" id="GO:0005886">
    <property type="term" value="C:plasma membrane"/>
    <property type="evidence" value="ECO:0007669"/>
    <property type="project" value="UniProtKB-SubCell"/>
</dbReference>
<dbReference type="SUPFAM" id="SSF158442">
    <property type="entry name" value="DsbB-like"/>
    <property type="match status" value="1"/>
</dbReference>
<keyword evidence="3 14" id="KW-0813">Transport</keyword>
<reference evidence="16 17" key="1">
    <citation type="submission" date="2019-03" db="EMBL/GenBank/DDBJ databases">
        <title>Genomic Encyclopedia of Type Strains, Phase IV (KMG-IV): sequencing the most valuable type-strain genomes for metagenomic binning, comparative biology and taxonomic classification.</title>
        <authorList>
            <person name="Goeker M."/>
        </authorList>
    </citation>
    <scope>NUCLEOTIDE SEQUENCE [LARGE SCALE GENOMIC DNA]</scope>
    <source>
        <strain evidence="16 17">DSM 15534</strain>
    </source>
</reference>
<evidence type="ECO:0000256" key="2">
    <source>
        <dbReference type="ARBA" id="ARBA00008823"/>
    </source>
</evidence>
<dbReference type="OrthoDB" id="3711263at2"/>
<feature type="transmembrane region" description="Helical" evidence="15">
    <location>
        <begin position="12"/>
        <end position="33"/>
    </location>
</feature>
<feature type="disulfide bond" description="Redox-active" evidence="14">
    <location>
        <begin position="105"/>
        <end position="131"/>
    </location>
</feature>
<feature type="transmembrane region" description="Helical" evidence="15">
    <location>
        <begin position="72"/>
        <end position="90"/>
    </location>
</feature>
<dbReference type="InterPro" id="IPR022920">
    <property type="entry name" value="Disulphide_bond_form_DsbB"/>
</dbReference>
<dbReference type="InterPro" id="IPR023380">
    <property type="entry name" value="DsbB-like_sf"/>
</dbReference>
<comment type="subcellular location">
    <subcellularLocation>
        <location evidence="1">Cell inner membrane</location>
        <topology evidence="1">Multi-pass membrane protein</topology>
    </subcellularLocation>
    <subcellularLocation>
        <location evidence="14">Cell membrane</location>
        <topology evidence="14">Multi-pass membrane protein</topology>
    </subcellularLocation>
</comment>
<dbReference type="RefSeq" id="WP_132690090.1">
    <property type="nucleotide sequence ID" value="NZ_SMFT01000002.1"/>
</dbReference>
<organism evidence="16 17">
    <name type="scientific">Volucribacter psittacicida</name>
    <dbReference type="NCBI Taxonomy" id="203482"/>
    <lineage>
        <taxon>Bacteria</taxon>
        <taxon>Pseudomonadati</taxon>
        <taxon>Pseudomonadota</taxon>
        <taxon>Gammaproteobacteria</taxon>
        <taxon>Pasteurellales</taxon>
        <taxon>Pasteurellaceae</taxon>
        <taxon>Volucribacter</taxon>
    </lineage>
</organism>
<comment type="caution">
    <text evidence="14">Lacks conserved residue(s) required for the propagation of feature annotation.</text>
</comment>
<feature type="transmembrane region" description="Helical" evidence="15">
    <location>
        <begin position="143"/>
        <end position="164"/>
    </location>
</feature>
<dbReference type="InterPro" id="IPR050183">
    <property type="entry name" value="DsbB"/>
</dbReference>
<dbReference type="InterPro" id="IPR003752">
    <property type="entry name" value="DiS_bond_form_DsbB/BdbC"/>
</dbReference>
<feature type="topological domain" description="Cytoplasmic" evidence="14">
    <location>
        <begin position="1"/>
        <end position="14"/>
    </location>
</feature>
<keyword evidence="13 14" id="KW-0676">Redox-active center</keyword>
<keyword evidence="6 14" id="KW-0812">Transmembrane</keyword>
<keyword evidence="5" id="KW-0997">Cell inner membrane</keyword>
<dbReference type="Pfam" id="PF02600">
    <property type="entry name" value="DsbB"/>
    <property type="match status" value="1"/>
</dbReference>
<evidence type="ECO:0000256" key="11">
    <source>
        <dbReference type="ARBA" id="ARBA00023157"/>
    </source>
</evidence>
<evidence type="ECO:0000256" key="10">
    <source>
        <dbReference type="ARBA" id="ARBA00023136"/>
    </source>
</evidence>
<evidence type="ECO:0000256" key="4">
    <source>
        <dbReference type="ARBA" id="ARBA00022475"/>
    </source>
</evidence>
<feature type="topological domain" description="Periplasmic" evidence="14">
    <location>
        <begin position="32"/>
        <end position="49"/>
    </location>
</feature>
<sequence length="177" mass="19977">MLNTLKSLSTQRLGWFLLLLSALALELTALYFQHGMALQPCVLCIYERVALFGVLIAGIVGLLAPQRLVIRLMAIGIGLASAIKGLFIALKHVDYQMNPAPWKQCSVFADFPETLPLDQWLPFMFKPTGSCNEITWTFLGVSMAQWIVVIFAFYIALLVLVLISQLKRTHKQRRLFH</sequence>
<name>A0A4R1FXS3_9PAST</name>
<keyword evidence="10 14" id="KW-0472">Membrane</keyword>
<feature type="transmembrane region" description="Helical" evidence="15">
    <location>
        <begin position="45"/>
        <end position="65"/>
    </location>
</feature>
<evidence type="ECO:0000256" key="5">
    <source>
        <dbReference type="ARBA" id="ARBA00022519"/>
    </source>
</evidence>
<proteinExistence type="inferred from homology"/>
<comment type="caution">
    <text evidence="16">The sequence shown here is derived from an EMBL/GenBank/DDBJ whole genome shotgun (WGS) entry which is preliminary data.</text>
</comment>
<evidence type="ECO:0000256" key="7">
    <source>
        <dbReference type="ARBA" id="ARBA00022982"/>
    </source>
</evidence>
<dbReference type="PANTHER" id="PTHR36570">
    <property type="entry name" value="DISULFIDE BOND FORMATION PROTEIN B"/>
    <property type="match status" value="1"/>
</dbReference>
<dbReference type="PANTHER" id="PTHR36570:SF2">
    <property type="entry name" value="DISULFIDE BOND FORMATION PROTEIN B"/>
    <property type="match status" value="1"/>
</dbReference>
<keyword evidence="9 14" id="KW-0560">Oxidoreductase</keyword>
<keyword evidence="7 14" id="KW-0249">Electron transport</keyword>
<evidence type="ECO:0000256" key="8">
    <source>
        <dbReference type="ARBA" id="ARBA00022989"/>
    </source>
</evidence>
<evidence type="ECO:0000256" key="1">
    <source>
        <dbReference type="ARBA" id="ARBA00004429"/>
    </source>
</evidence>
<evidence type="ECO:0000256" key="15">
    <source>
        <dbReference type="SAM" id="Phobius"/>
    </source>
</evidence>
<evidence type="ECO:0000256" key="6">
    <source>
        <dbReference type="ARBA" id="ARBA00022692"/>
    </source>
</evidence>
<evidence type="ECO:0000256" key="9">
    <source>
        <dbReference type="ARBA" id="ARBA00023002"/>
    </source>
</evidence>
<evidence type="ECO:0000313" key="17">
    <source>
        <dbReference type="Proteomes" id="UP000294702"/>
    </source>
</evidence>